<proteinExistence type="predicted"/>
<organism evidence="3 4">
    <name type="scientific">Meira miltonrushii</name>
    <dbReference type="NCBI Taxonomy" id="1280837"/>
    <lineage>
        <taxon>Eukaryota</taxon>
        <taxon>Fungi</taxon>
        <taxon>Dikarya</taxon>
        <taxon>Basidiomycota</taxon>
        <taxon>Ustilaginomycotina</taxon>
        <taxon>Exobasidiomycetes</taxon>
        <taxon>Exobasidiales</taxon>
        <taxon>Brachybasidiaceae</taxon>
        <taxon>Meira</taxon>
    </lineage>
</organism>
<feature type="region of interest" description="Disordered" evidence="1">
    <location>
        <begin position="599"/>
        <end position="935"/>
    </location>
</feature>
<feature type="compositionally biased region" description="Acidic residues" evidence="1">
    <location>
        <begin position="99"/>
        <end position="115"/>
    </location>
</feature>
<feature type="compositionally biased region" description="Polar residues" evidence="1">
    <location>
        <begin position="917"/>
        <end position="935"/>
    </location>
</feature>
<feature type="compositionally biased region" description="Low complexity" evidence="1">
    <location>
        <begin position="650"/>
        <end position="661"/>
    </location>
</feature>
<dbReference type="RefSeq" id="XP_025354558.1">
    <property type="nucleotide sequence ID" value="XM_025502737.1"/>
</dbReference>
<feature type="compositionally biased region" description="Low complexity" evidence="1">
    <location>
        <begin position="545"/>
        <end position="566"/>
    </location>
</feature>
<feature type="compositionally biased region" description="Basic and acidic residues" evidence="1">
    <location>
        <begin position="523"/>
        <end position="538"/>
    </location>
</feature>
<evidence type="ECO:0000313" key="4">
    <source>
        <dbReference type="Proteomes" id="UP000245771"/>
    </source>
</evidence>
<feature type="region of interest" description="Disordered" evidence="1">
    <location>
        <begin position="268"/>
        <end position="576"/>
    </location>
</feature>
<feature type="compositionally biased region" description="Polar residues" evidence="1">
    <location>
        <begin position="274"/>
        <end position="283"/>
    </location>
</feature>
<feature type="compositionally biased region" description="Polar residues" evidence="1">
    <location>
        <begin position="692"/>
        <end position="706"/>
    </location>
</feature>
<dbReference type="Proteomes" id="UP000245771">
    <property type="component" value="Unassembled WGS sequence"/>
</dbReference>
<dbReference type="OrthoDB" id="5964929at2759"/>
<feature type="compositionally biased region" description="Low complexity" evidence="1">
    <location>
        <begin position="155"/>
        <end position="171"/>
    </location>
</feature>
<feature type="compositionally biased region" description="Low complexity" evidence="1">
    <location>
        <begin position="742"/>
        <end position="755"/>
    </location>
</feature>
<dbReference type="InParanoid" id="A0A316V9S8"/>
<feature type="domain" description="SAP" evidence="2">
    <location>
        <begin position="28"/>
        <end position="62"/>
    </location>
</feature>
<keyword evidence="4" id="KW-1185">Reference proteome</keyword>
<accession>A0A316V9S8</accession>
<feature type="compositionally biased region" description="Low complexity" evidence="1">
    <location>
        <begin position="765"/>
        <end position="774"/>
    </location>
</feature>
<feature type="region of interest" description="Disordered" evidence="1">
    <location>
        <begin position="154"/>
        <end position="254"/>
    </location>
</feature>
<feature type="compositionally biased region" description="Polar residues" evidence="1">
    <location>
        <begin position="829"/>
        <end position="872"/>
    </location>
</feature>
<name>A0A316V9S8_9BASI</name>
<feature type="compositionally biased region" description="Basic and acidic residues" evidence="1">
    <location>
        <begin position="332"/>
        <end position="343"/>
    </location>
</feature>
<feature type="compositionally biased region" description="Polar residues" evidence="1">
    <location>
        <begin position="428"/>
        <end position="439"/>
    </location>
</feature>
<feature type="compositionally biased region" description="Polar residues" evidence="1">
    <location>
        <begin position="366"/>
        <end position="380"/>
    </location>
</feature>
<dbReference type="InterPro" id="IPR003034">
    <property type="entry name" value="SAP_dom"/>
</dbReference>
<evidence type="ECO:0000256" key="1">
    <source>
        <dbReference type="SAM" id="MobiDB-lite"/>
    </source>
</evidence>
<dbReference type="EMBL" id="KZ819604">
    <property type="protein sequence ID" value="PWN34256.1"/>
    <property type="molecule type" value="Genomic_DNA"/>
</dbReference>
<gene>
    <name evidence="3" type="ORF">FA14DRAFT_70623</name>
</gene>
<sequence>MPSSSSSSSSLNTMQEDGQPLVIHAEGLPCLKRQQLENLCIRLGVKSTGKKSELIARLEGFAMGKSASVMSNLNAQAEVPEEVVETEQAPEMNTASQESPDEQKEEDEEGADDGDISMLPNTASIRVISKPRESHFVSAMPDPFEMEIGVVLPRSDSSNGSLSSLSKRSVSGTTLKELDMQKPNLPSTQQNHMAEEKSTKRTVSGSSLYPWKKLMGSHKASSESLSKKDESSEANNAQQTAAGPSTAEMGLGLTASDSQASISSAFRKWLKGEGTSSITPSFPSTRRVTRSASAASSVLNASKAEEEKGPLQQEVEQPQAISEAPISKRKRSIGEGDTSHDDCGVPTSPEVPQRRIKPRPSRAKRSNVTPSMESATSPSAQEKVWAEMQARMAAKAKESSEGESRKVSGASSIGSGAQTPNLPPSPLKSVNSRTKGRFSSQHDKQFGRMDSIASHYSARRDVSSGTGRARKVSEAIEDEKDAEKQVAPVKKARLDAPAEDKEVAPAANKAITIAPADPALPQRTDEERAAIKRKLELARHRRRSSTAAARASASSATARRAAAAHAGPSSKLSSAIKSGGFASKISFAVRGFMGAAARGLTSNSTVVPPAVEKVKEQEVERSTSTSMAPPATPSIGQKSLEKKPSVQTLTATSPSKSSSALAKKRSTFDLQASLARKPTGYTPYSAKETIGMLNSSPMKPSTFNADSSSVSRSSSINFPSTSPVKKTVVKEEMEEDTENQEPSSMSPTPSTPVSPRVGMVKKTRSSASHSARSSIKAGRKSNINNASRASAARSSGVNGTPNSRKRPPSLQSVNQTMAKDIVSARRSRTNAMHTSGIPQRQFRQSASHGNRRSSAAINATATLRNSTSSTINAPPPLPAPPAAGHGSPRKGNSSAFVEGKGRGKSGFLESDHDSIPRASSQPQRKRSTQALTMQS</sequence>
<feature type="compositionally biased region" description="Polar residues" evidence="1">
    <location>
        <begin position="409"/>
        <end position="420"/>
    </location>
</feature>
<feature type="region of interest" description="Disordered" evidence="1">
    <location>
        <begin position="76"/>
        <end position="120"/>
    </location>
</feature>
<feature type="compositionally biased region" description="Basic and acidic residues" evidence="1">
    <location>
        <begin position="492"/>
        <end position="503"/>
    </location>
</feature>
<feature type="compositionally biased region" description="Low complexity" evidence="1">
    <location>
        <begin position="284"/>
        <end position="302"/>
    </location>
</feature>
<evidence type="ECO:0000313" key="3">
    <source>
        <dbReference type="EMBL" id="PWN34256.1"/>
    </source>
</evidence>
<dbReference type="PROSITE" id="PS50800">
    <property type="entry name" value="SAP"/>
    <property type="match status" value="1"/>
</dbReference>
<feature type="compositionally biased region" description="Basic residues" evidence="1">
    <location>
        <begin position="354"/>
        <end position="365"/>
    </location>
</feature>
<evidence type="ECO:0000259" key="2">
    <source>
        <dbReference type="PROSITE" id="PS50800"/>
    </source>
</evidence>
<reference evidence="3 4" key="1">
    <citation type="journal article" date="2018" name="Mol. Biol. Evol.">
        <title>Broad Genomic Sampling Reveals a Smut Pathogenic Ancestry of the Fungal Clade Ustilaginomycotina.</title>
        <authorList>
            <person name="Kijpornyongpan T."/>
            <person name="Mondo S.J."/>
            <person name="Barry K."/>
            <person name="Sandor L."/>
            <person name="Lee J."/>
            <person name="Lipzen A."/>
            <person name="Pangilinan J."/>
            <person name="LaButti K."/>
            <person name="Hainaut M."/>
            <person name="Henrissat B."/>
            <person name="Grigoriev I.V."/>
            <person name="Spatafora J.W."/>
            <person name="Aime M.C."/>
        </authorList>
    </citation>
    <scope>NUCLEOTIDE SEQUENCE [LARGE SCALE GENOMIC DNA]</scope>
    <source>
        <strain evidence="3 4">MCA 3882</strain>
    </source>
</reference>
<feature type="compositionally biased region" description="Low complexity" evidence="1">
    <location>
        <begin position="786"/>
        <end position="795"/>
    </location>
</feature>
<dbReference type="AlphaFoldDB" id="A0A316V9S8"/>
<dbReference type="GeneID" id="37024518"/>
<protein>
    <recommendedName>
        <fullName evidence="2">SAP domain-containing protein</fullName>
    </recommendedName>
</protein>
<feature type="compositionally biased region" description="Basic and acidic residues" evidence="1">
    <location>
        <begin position="395"/>
        <end position="406"/>
    </location>
</feature>
<feature type="compositionally biased region" description="Basic and acidic residues" evidence="1">
    <location>
        <begin position="612"/>
        <end position="621"/>
    </location>
</feature>
<feature type="compositionally biased region" description="Polar residues" evidence="1">
    <location>
        <begin position="234"/>
        <end position="243"/>
    </location>
</feature>